<dbReference type="InterPro" id="IPR021858">
    <property type="entry name" value="Fun_TF"/>
</dbReference>
<keyword evidence="4" id="KW-0472">Membrane</keyword>
<dbReference type="CDD" id="cd00067">
    <property type="entry name" value="GAL4"/>
    <property type="match status" value="1"/>
</dbReference>
<name>A0A179HIT3_PURLI</name>
<dbReference type="GO" id="GO:0000981">
    <property type="term" value="F:DNA-binding transcription factor activity, RNA polymerase II-specific"/>
    <property type="evidence" value="ECO:0007669"/>
    <property type="project" value="InterPro"/>
</dbReference>
<keyword evidence="4" id="KW-0812">Transmembrane</keyword>
<feature type="domain" description="Zn(2)-C6 fungal-type" evidence="5">
    <location>
        <begin position="353"/>
        <end position="384"/>
    </location>
</feature>
<dbReference type="GO" id="GO:0000976">
    <property type="term" value="F:transcription cis-regulatory region binding"/>
    <property type="evidence" value="ECO:0007669"/>
    <property type="project" value="TreeGrafter"/>
</dbReference>
<dbReference type="EMBL" id="LSBH01000012">
    <property type="protein sequence ID" value="OAQ67373.1"/>
    <property type="molecule type" value="Genomic_DNA"/>
</dbReference>
<dbReference type="GO" id="GO:0045944">
    <property type="term" value="P:positive regulation of transcription by RNA polymerase II"/>
    <property type="evidence" value="ECO:0007669"/>
    <property type="project" value="TreeGrafter"/>
</dbReference>
<dbReference type="InterPro" id="IPR001138">
    <property type="entry name" value="Zn2Cys6_DnaBD"/>
</dbReference>
<evidence type="ECO:0000256" key="2">
    <source>
        <dbReference type="ARBA" id="ARBA00023242"/>
    </source>
</evidence>
<keyword evidence="4" id="KW-1133">Transmembrane helix</keyword>
<dbReference type="STRING" id="33203.A0A179HIT3"/>
<dbReference type="Gene3D" id="4.10.240.10">
    <property type="entry name" value="Zn(2)-C6 fungal-type DNA-binding domain"/>
    <property type="match status" value="1"/>
</dbReference>
<dbReference type="Pfam" id="PF11951">
    <property type="entry name" value="Fungal_trans_2"/>
    <property type="match status" value="1"/>
</dbReference>
<dbReference type="Proteomes" id="UP000078340">
    <property type="component" value="Unassembled WGS sequence"/>
</dbReference>
<evidence type="ECO:0000313" key="6">
    <source>
        <dbReference type="EMBL" id="OAQ67373.1"/>
    </source>
</evidence>
<keyword evidence="2" id="KW-0539">Nucleus</keyword>
<feature type="region of interest" description="Disordered" evidence="3">
    <location>
        <begin position="1"/>
        <end position="73"/>
    </location>
</feature>
<dbReference type="PANTHER" id="PTHR37534">
    <property type="entry name" value="TRANSCRIPTIONAL ACTIVATOR PROTEIN UGA3"/>
    <property type="match status" value="1"/>
</dbReference>
<evidence type="ECO:0000256" key="4">
    <source>
        <dbReference type="SAM" id="Phobius"/>
    </source>
</evidence>
<feature type="compositionally biased region" description="Polar residues" evidence="3">
    <location>
        <begin position="30"/>
        <end position="39"/>
    </location>
</feature>
<dbReference type="GO" id="GO:0008270">
    <property type="term" value="F:zinc ion binding"/>
    <property type="evidence" value="ECO:0007669"/>
    <property type="project" value="InterPro"/>
</dbReference>
<dbReference type="AlphaFoldDB" id="A0A179HIT3"/>
<comment type="subcellular location">
    <subcellularLocation>
        <location evidence="1">Nucleus</location>
    </subcellularLocation>
</comment>
<protein>
    <submittedName>
        <fullName evidence="7">Fungal specific transcription factor domain-containing protein</fullName>
    </submittedName>
</protein>
<evidence type="ECO:0000256" key="3">
    <source>
        <dbReference type="SAM" id="MobiDB-lite"/>
    </source>
</evidence>
<dbReference type="EMBL" id="LSBI01000005">
    <property type="protein sequence ID" value="OAQ89812.1"/>
    <property type="molecule type" value="Genomic_DNA"/>
</dbReference>
<dbReference type="InterPro" id="IPR036864">
    <property type="entry name" value="Zn2-C6_fun-type_DNA-bd_sf"/>
</dbReference>
<accession>A0A179HIT3</accession>
<dbReference type="Pfam" id="PF00172">
    <property type="entry name" value="Zn_clus"/>
    <property type="match status" value="1"/>
</dbReference>
<dbReference type="Proteomes" id="UP000078240">
    <property type="component" value="Unassembled WGS sequence"/>
</dbReference>
<dbReference type="GeneID" id="28888350"/>
<feature type="region of interest" description="Disordered" evidence="3">
    <location>
        <begin position="107"/>
        <end position="174"/>
    </location>
</feature>
<evidence type="ECO:0000256" key="1">
    <source>
        <dbReference type="ARBA" id="ARBA00004123"/>
    </source>
</evidence>
<dbReference type="SUPFAM" id="SSF57701">
    <property type="entry name" value="Zn2/Cys6 DNA-binding domain"/>
    <property type="match status" value="1"/>
</dbReference>
<reference evidence="7 8" key="1">
    <citation type="submission" date="2016-02" db="EMBL/GenBank/DDBJ databases">
        <title>Biosynthesis of antibiotic leucinostatins and their inhibition on Phytophthora in bio-control Purpureocillium lilacinum.</title>
        <authorList>
            <person name="Wang G."/>
            <person name="Liu Z."/>
            <person name="Lin R."/>
            <person name="Li E."/>
            <person name="Mao Z."/>
            <person name="Ling J."/>
            <person name="Yin W."/>
            <person name="Xie B."/>
        </authorList>
    </citation>
    <scope>NUCLEOTIDE SEQUENCE [LARGE SCALE GENOMIC DNA]</scope>
    <source>
        <strain evidence="6">PLBJ-1</strain>
        <strain evidence="7">PLFJ-1</strain>
    </source>
</reference>
<feature type="compositionally biased region" description="Low complexity" evidence="3">
    <location>
        <begin position="660"/>
        <end position="671"/>
    </location>
</feature>
<proteinExistence type="predicted"/>
<feature type="transmembrane region" description="Helical" evidence="4">
    <location>
        <begin position="183"/>
        <end position="207"/>
    </location>
</feature>
<evidence type="ECO:0000259" key="5">
    <source>
        <dbReference type="Pfam" id="PF00172"/>
    </source>
</evidence>
<feature type="compositionally biased region" description="Basic and acidic residues" evidence="3">
    <location>
        <begin position="1"/>
        <end position="11"/>
    </location>
</feature>
<gene>
    <name evidence="6" type="ORF">VFPBJ_10968</name>
    <name evidence="7" type="ORF">VFPFJ_06226</name>
</gene>
<dbReference type="PANTHER" id="PTHR37534:SF15">
    <property type="entry name" value="ZN(II)2CYS6 TRANSCRIPTION FACTOR (EUROFUNG)"/>
    <property type="match status" value="1"/>
</dbReference>
<feature type="compositionally biased region" description="Pro residues" evidence="3">
    <location>
        <begin position="672"/>
        <end position="682"/>
    </location>
</feature>
<evidence type="ECO:0000313" key="7">
    <source>
        <dbReference type="EMBL" id="OAQ89812.1"/>
    </source>
</evidence>
<feature type="compositionally biased region" description="Polar residues" evidence="3">
    <location>
        <begin position="111"/>
        <end position="132"/>
    </location>
</feature>
<dbReference type="KEGG" id="plj:28888350"/>
<comment type="caution">
    <text evidence="7">The sequence shown here is derived from an EMBL/GenBank/DDBJ whole genome shotgun (WGS) entry which is preliminary data.</text>
</comment>
<organism evidence="7 8">
    <name type="scientific">Purpureocillium lilacinum</name>
    <name type="common">Paecilomyces lilacinus</name>
    <dbReference type="NCBI Taxonomy" id="33203"/>
    <lineage>
        <taxon>Eukaryota</taxon>
        <taxon>Fungi</taxon>
        <taxon>Dikarya</taxon>
        <taxon>Ascomycota</taxon>
        <taxon>Pezizomycotina</taxon>
        <taxon>Sordariomycetes</taxon>
        <taxon>Hypocreomycetidae</taxon>
        <taxon>Hypocreales</taxon>
        <taxon>Ophiocordycipitaceae</taxon>
        <taxon>Purpureocillium</taxon>
    </lineage>
</organism>
<feature type="region of interest" description="Disordered" evidence="3">
    <location>
        <begin position="658"/>
        <end position="686"/>
    </location>
</feature>
<dbReference type="GO" id="GO:0005634">
    <property type="term" value="C:nucleus"/>
    <property type="evidence" value="ECO:0007669"/>
    <property type="project" value="UniProtKB-SubCell"/>
</dbReference>
<evidence type="ECO:0000313" key="8">
    <source>
        <dbReference type="Proteomes" id="UP000078340"/>
    </source>
</evidence>
<sequence>MTSYSHDDAEKQYQNFISPVSALSPPYSNPFYQHQQSSPPLDRHEQAPEVHYAAQSPVTHVSNLEQEYKRQYLERRAAEHPMVPNDDTAKEVMPFDETAKVVVPSEMQHGQYPQTATSTNYSAPWGDNSTTVDDGHSEHHKRQPSTAAGASTIGGAGAGASLPPPPSEKGGGKKKILGMSRKGFLILLAVLLIIVAAAVGGGVGGAVASTKSKSDSSAPAATSTTASASTTPTSTSATSSSATPTHTPAPIFLNNMTVPGNGLAFQGFARDNFSGAYTDIVTKEKGTDFEFDIHSYVWRPRLTSCCLSFCNNATNEGYVGYWCNERNQTSASSSFSRIFVWCGNDHSEKNANRNRRKKCDEERPSCQACVDRRIPCVYSTPKSQRRGSSASAYVPLRQAPVSAVGSIANTNPRGVPASLALSTDGGFVAHFHSIVAGLISFAPCGAQNPFFAHVLPLVSASTLVRTAVEAVAAAHLHGLGAEPQLRAQTLQLDTLRQLGDCVRAGGGELGGDAREQLVTASLLLIYYEVVLGSSVRAARCHLRGAKAILDTDPSLAQGSDGQQPQPSARMRFLCKVFLYFDVMIALSLREAPLGLRLRSPIDAAGVDETFGLTGSLWPMMQRLAELLARHHQGECVSCEAEMLERELRSWSIERAAPDESSLSSSSSSSSSSPPPPPPPPHPTTTDVDAEAMVQIAQTYKYSSLLTLYSSTLLDGASGDTEASPPRRAEEAALLQETYRRAFDSLLRVCVLSGTMSTLTWPLYTVALQARSASDRTLVEQVFVRLQQRQNMRVVEDARRSAATHWGRGRLVDSAAIQEASGDAAILLG</sequence>
<feature type="region of interest" description="Disordered" evidence="3">
    <location>
        <begin position="206"/>
        <end position="248"/>
    </location>
</feature>
<feature type="compositionally biased region" description="Polar residues" evidence="3">
    <location>
        <begin position="56"/>
        <end position="65"/>
    </location>
</feature>